<gene>
    <name evidence="4" type="ORF">VNO80_26147</name>
</gene>
<keyword evidence="2" id="KW-0560">Oxidoreductase</keyword>
<evidence type="ECO:0000313" key="5">
    <source>
        <dbReference type="Proteomes" id="UP001374584"/>
    </source>
</evidence>
<dbReference type="SUPFAM" id="SSF51735">
    <property type="entry name" value="NAD(P)-binding Rossmann-fold domains"/>
    <property type="match status" value="1"/>
</dbReference>
<sequence>MEESKGRVCVTGGTGFIGSWIIKTLLQDGYSVNTTVRHNPEHKKDLSFLTSLPGASQRLQILSADLRNPESFTAGIEGCVGVFHVATPVDFELREPEEVVTKRSIDGALGILKACLNCKTVKRVVYTSSASAVVHSGTEEQQVMDESSWTDVDLLRTSKAFGWSYAVSKTLTEKAVLEFGEQNGLEVVTLIPTFVFGPFICPKLPGSVQASLKFAFGEKSTFHSLLETPMVHVDDVARAHIFLLENPNPKGRYNCSKCLVTYERISELVSAKYPEFRPDTVECFNKVEGMKLPDLSSKKLIDAGFVFKYGIEEMLDDAIQCCKEKGLPLK</sequence>
<keyword evidence="1" id="KW-0521">NADP</keyword>
<comment type="caution">
    <text evidence="4">The sequence shown here is derived from an EMBL/GenBank/DDBJ whole genome shotgun (WGS) entry which is preliminary data.</text>
</comment>
<dbReference type="Proteomes" id="UP001374584">
    <property type="component" value="Unassembled WGS sequence"/>
</dbReference>
<dbReference type="AlphaFoldDB" id="A0AAN9LW32"/>
<dbReference type="Pfam" id="PF01370">
    <property type="entry name" value="Epimerase"/>
    <property type="match status" value="1"/>
</dbReference>
<dbReference type="InterPro" id="IPR001509">
    <property type="entry name" value="Epimerase_deHydtase"/>
</dbReference>
<dbReference type="EMBL" id="JAYMYR010000009">
    <property type="protein sequence ID" value="KAK7343184.1"/>
    <property type="molecule type" value="Genomic_DNA"/>
</dbReference>
<dbReference type="Gene3D" id="3.40.50.720">
    <property type="entry name" value="NAD(P)-binding Rossmann-like Domain"/>
    <property type="match status" value="1"/>
</dbReference>
<dbReference type="GO" id="GO:0016616">
    <property type="term" value="F:oxidoreductase activity, acting on the CH-OH group of donors, NAD or NADP as acceptor"/>
    <property type="evidence" value="ECO:0007669"/>
    <property type="project" value="TreeGrafter"/>
</dbReference>
<feature type="domain" description="NAD-dependent epimerase/dehydratase" evidence="3">
    <location>
        <begin position="8"/>
        <end position="254"/>
    </location>
</feature>
<reference evidence="4 5" key="1">
    <citation type="submission" date="2024-01" db="EMBL/GenBank/DDBJ databases">
        <title>The genomes of 5 underutilized Papilionoideae crops provide insights into root nodulation and disease resistanc.</title>
        <authorList>
            <person name="Jiang F."/>
        </authorList>
    </citation>
    <scope>NUCLEOTIDE SEQUENCE [LARGE SCALE GENOMIC DNA]</scope>
    <source>
        <strain evidence="4">JINMINGXINNONG_FW02</strain>
        <tissue evidence="4">Leaves</tissue>
    </source>
</reference>
<organism evidence="4 5">
    <name type="scientific">Phaseolus coccineus</name>
    <name type="common">Scarlet runner bean</name>
    <name type="synonym">Phaseolus multiflorus</name>
    <dbReference type="NCBI Taxonomy" id="3886"/>
    <lineage>
        <taxon>Eukaryota</taxon>
        <taxon>Viridiplantae</taxon>
        <taxon>Streptophyta</taxon>
        <taxon>Embryophyta</taxon>
        <taxon>Tracheophyta</taxon>
        <taxon>Spermatophyta</taxon>
        <taxon>Magnoliopsida</taxon>
        <taxon>eudicotyledons</taxon>
        <taxon>Gunneridae</taxon>
        <taxon>Pentapetalae</taxon>
        <taxon>rosids</taxon>
        <taxon>fabids</taxon>
        <taxon>Fabales</taxon>
        <taxon>Fabaceae</taxon>
        <taxon>Papilionoideae</taxon>
        <taxon>50 kb inversion clade</taxon>
        <taxon>NPAAA clade</taxon>
        <taxon>indigoferoid/millettioid clade</taxon>
        <taxon>Phaseoleae</taxon>
        <taxon>Phaseolus</taxon>
    </lineage>
</organism>
<name>A0AAN9LW32_PHACN</name>
<dbReference type="InterPro" id="IPR050425">
    <property type="entry name" value="NAD(P)_dehydrat-like"/>
</dbReference>
<dbReference type="CDD" id="cd08958">
    <property type="entry name" value="FR_SDR_e"/>
    <property type="match status" value="1"/>
</dbReference>
<dbReference type="PANTHER" id="PTHR10366">
    <property type="entry name" value="NAD DEPENDENT EPIMERASE/DEHYDRATASE"/>
    <property type="match status" value="1"/>
</dbReference>
<keyword evidence="5" id="KW-1185">Reference proteome</keyword>
<dbReference type="InterPro" id="IPR036291">
    <property type="entry name" value="NAD(P)-bd_dom_sf"/>
</dbReference>
<proteinExistence type="predicted"/>
<evidence type="ECO:0000259" key="3">
    <source>
        <dbReference type="Pfam" id="PF01370"/>
    </source>
</evidence>
<evidence type="ECO:0000256" key="2">
    <source>
        <dbReference type="ARBA" id="ARBA00023002"/>
    </source>
</evidence>
<evidence type="ECO:0000313" key="4">
    <source>
        <dbReference type="EMBL" id="KAK7343184.1"/>
    </source>
</evidence>
<dbReference type="FunFam" id="3.40.50.720:FF:000984">
    <property type="entry name" value="Dihydroflavonol 4-reductase family"/>
    <property type="match status" value="1"/>
</dbReference>
<evidence type="ECO:0000256" key="1">
    <source>
        <dbReference type="ARBA" id="ARBA00022857"/>
    </source>
</evidence>
<protein>
    <recommendedName>
        <fullName evidence="3">NAD-dependent epimerase/dehydratase domain-containing protein</fullName>
    </recommendedName>
</protein>
<accession>A0AAN9LW32</accession>
<dbReference type="PANTHER" id="PTHR10366:SF563">
    <property type="entry name" value="CINNAMOYL-COA REDUCTASE 16"/>
    <property type="match status" value="1"/>
</dbReference>